<protein>
    <submittedName>
        <fullName evidence="5">FBXW9</fullName>
    </submittedName>
</protein>
<keyword evidence="2" id="KW-0677">Repeat</keyword>
<dbReference type="EMBL" id="CAJPWZ010002616">
    <property type="protein sequence ID" value="CAG2242033.1"/>
    <property type="molecule type" value="Genomic_DNA"/>
</dbReference>
<reference evidence="5" key="1">
    <citation type="submission" date="2021-03" db="EMBL/GenBank/DDBJ databases">
        <authorList>
            <person name="Bekaert M."/>
        </authorList>
    </citation>
    <scope>NUCLEOTIDE SEQUENCE</scope>
</reference>
<dbReference type="InterPro" id="IPR019775">
    <property type="entry name" value="WD40_repeat_CS"/>
</dbReference>
<gene>
    <name evidence="5" type="ORF">MEDL_54227</name>
</gene>
<dbReference type="OrthoDB" id="2305498at2759"/>
<evidence type="ECO:0000256" key="1">
    <source>
        <dbReference type="ARBA" id="ARBA00022574"/>
    </source>
</evidence>
<dbReference type="InterPro" id="IPR001810">
    <property type="entry name" value="F-box_dom"/>
</dbReference>
<dbReference type="InterPro" id="IPR015943">
    <property type="entry name" value="WD40/YVTN_repeat-like_dom_sf"/>
</dbReference>
<evidence type="ECO:0000256" key="2">
    <source>
        <dbReference type="ARBA" id="ARBA00022737"/>
    </source>
</evidence>
<organism evidence="5 6">
    <name type="scientific">Mytilus edulis</name>
    <name type="common">Blue mussel</name>
    <dbReference type="NCBI Taxonomy" id="6550"/>
    <lineage>
        <taxon>Eukaryota</taxon>
        <taxon>Metazoa</taxon>
        <taxon>Spiralia</taxon>
        <taxon>Lophotrochozoa</taxon>
        <taxon>Mollusca</taxon>
        <taxon>Bivalvia</taxon>
        <taxon>Autobranchia</taxon>
        <taxon>Pteriomorphia</taxon>
        <taxon>Mytilida</taxon>
        <taxon>Mytiloidea</taxon>
        <taxon>Mytilidae</taxon>
        <taxon>Mytilinae</taxon>
        <taxon>Mytilus</taxon>
    </lineage>
</organism>
<comment type="caution">
    <text evidence="5">The sequence shown here is derived from an EMBL/GenBank/DDBJ whole genome shotgun (WGS) entry which is preliminary data.</text>
</comment>
<dbReference type="SMART" id="SM00256">
    <property type="entry name" value="FBOX"/>
    <property type="match status" value="1"/>
</dbReference>
<dbReference type="InterPro" id="IPR036047">
    <property type="entry name" value="F-box-like_dom_sf"/>
</dbReference>
<dbReference type="PRINTS" id="PR00320">
    <property type="entry name" value="GPROTEINBRPT"/>
</dbReference>
<dbReference type="AlphaFoldDB" id="A0A8S3UF14"/>
<evidence type="ECO:0000313" key="5">
    <source>
        <dbReference type="EMBL" id="CAG2242033.1"/>
    </source>
</evidence>
<dbReference type="Gene3D" id="2.130.10.10">
    <property type="entry name" value="YVTN repeat-like/Quinoprotein amine dehydrogenase"/>
    <property type="match status" value="3"/>
</dbReference>
<dbReference type="PANTHER" id="PTHR19855">
    <property type="entry name" value="WD40 REPEAT PROTEIN 12, 37"/>
    <property type="match status" value="1"/>
</dbReference>
<dbReference type="Proteomes" id="UP000683360">
    <property type="component" value="Unassembled WGS sequence"/>
</dbReference>
<dbReference type="SMART" id="SM00320">
    <property type="entry name" value="WD40"/>
    <property type="match status" value="5"/>
</dbReference>
<feature type="repeat" description="WD" evidence="3">
    <location>
        <begin position="247"/>
        <end position="286"/>
    </location>
</feature>
<name>A0A8S3UF14_MYTED</name>
<sequence length="485" mass="55335">MFLTNVTPNLDRSAKADDFTNMCCDSQYLNLYSYSEQFVIATMEQNKTENNIKQKDPDNITDSILYSNFDRNLNHQFPASDYDDQGGNYDPISELSQLSIDSLTLDKLPLELLIHICNFLEAGFVIHTFSKVCQLFKDLFEGDSYWITRIRKRWPKPYPPVSDEDFDWQEACIQREKCCRVWSDPKNQTESIVYKDTIFAPVDSVHLMENGRFLASGSRDRYLTLLDLSKYDPTTSKQKDMNVYASDKAHKGWIWSLTSNDKTLCTGSWDRYIKMWDLEAGVVETQSFKCRSAILGLHMEDNMIFGCGFDQLVYSIDPRENTMKKRKYHRGPVLCLAADENYVVTGSEDKTIAIYDRRAGTVYKTIQLESYPMSLNLGNRQLWVGDKTGGIHVYNTTCGQFKHIESCDVGHTGKVTGIIYTPGALFTCCTDTTIKVLEPSLNPGTINTLTSHEGEVARISYQNGVLASAGSDVSVRIWRPKDTWY</sequence>
<accession>A0A8S3UF14</accession>
<keyword evidence="6" id="KW-1185">Reference proteome</keyword>
<evidence type="ECO:0000313" key="6">
    <source>
        <dbReference type="Proteomes" id="UP000683360"/>
    </source>
</evidence>
<evidence type="ECO:0000259" key="4">
    <source>
        <dbReference type="PROSITE" id="PS50181"/>
    </source>
</evidence>
<dbReference type="PROSITE" id="PS50294">
    <property type="entry name" value="WD_REPEATS_REGION"/>
    <property type="match status" value="1"/>
</dbReference>
<feature type="repeat" description="WD" evidence="3">
    <location>
        <begin position="449"/>
        <end position="478"/>
    </location>
</feature>
<dbReference type="SUPFAM" id="SSF50978">
    <property type="entry name" value="WD40 repeat-like"/>
    <property type="match status" value="1"/>
</dbReference>
<dbReference type="SUPFAM" id="SSF81383">
    <property type="entry name" value="F-box domain"/>
    <property type="match status" value="1"/>
</dbReference>
<keyword evidence="1 3" id="KW-0853">WD repeat</keyword>
<dbReference type="InterPro" id="IPR001680">
    <property type="entry name" value="WD40_rpt"/>
</dbReference>
<dbReference type="PROSITE" id="PS50082">
    <property type="entry name" value="WD_REPEATS_2"/>
    <property type="match status" value="3"/>
</dbReference>
<feature type="repeat" description="WD" evidence="3">
    <location>
        <begin position="326"/>
        <end position="365"/>
    </location>
</feature>
<proteinExistence type="predicted"/>
<evidence type="ECO:0000256" key="3">
    <source>
        <dbReference type="PROSITE-ProRule" id="PRU00221"/>
    </source>
</evidence>
<dbReference type="Gene3D" id="1.20.1280.50">
    <property type="match status" value="1"/>
</dbReference>
<dbReference type="InterPro" id="IPR020472">
    <property type="entry name" value="WD40_PAC1"/>
</dbReference>
<dbReference type="InterPro" id="IPR036322">
    <property type="entry name" value="WD40_repeat_dom_sf"/>
</dbReference>
<dbReference type="PROSITE" id="PS00678">
    <property type="entry name" value="WD_REPEATS_1"/>
    <property type="match status" value="1"/>
</dbReference>
<feature type="domain" description="F-box" evidence="4">
    <location>
        <begin position="102"/>
        <end position="149"/>
    </location>
</feature>
<dbReference type="Pfam" id="PF00400">
    <property type="entry name" value="WD40"/>
    <property type="match status" value="2"/>
</dbReference>
<dbReference type="Pfam" id="PF00646">
    <property type="entry name" value="F-box"/>
    <property type="match status" value="1"/>
</dbReference>
<dbReference type="PANTHER" id="PTHR19855:SF34">
    <property type="entry name" value="F-BOX_WD REPEAT-CONTAINING PROTEIN 9"/>
    <property type="match status" value="1"/>
</dbReference>
<dbReference type="PROSITE" id="PS50181">
    <property type="entry name" value="FBOX"/>
    <property type="match status" value="1"/>
</dbReference>